<sequence length="87" mass="9722">MEKTVEINENSLFMKDLEMLKTAPGDFISELPEMSPGQFQESMADFSLGGSNLLEQLGLFMKNDEEEEEEGNPSSVKTNDVEEGEID</sequence>
<dbReference type="EMBL" id="JANAVB010039118">
    <property type="protein sequence ID" value="KAJ6800193.1"/>
    <property type="molecule type" value="Genomic_DNA"/>
</dbReference>
<evidence type="ECO:0000256" key="1">
    <source>
        <dbReference type="SAM" id="MobiDB-lite"/>
    </source>
</evidence>
<proteinExistence type="predicted"/>
<accession>A0AAX6E8D6</accession>
<dbReference type="InterPro" id="IPR052442">
    <property type="entry name" value="Env_Response_Regulator"/>
</dbReference>
<organism evidence="2 3">
    <name type="scientific">Iris pallida</name>
    <name type="common">Sweet iris</name>
    <dbReference type="NCBI Taxonomy" id="29817"/>
    <lineage>
        <taxon>Eukaryota</taxon>
        <taxon>Viridiplantae</taxon>
        <taxon>Streptophyta</taxon>
        <taxon>Embryophyta</taxon>
        <taxon>Tracheophyta</taxon>
        <taxon>Spermatophyta</taxon>
        <taxon>Magnoliopsida</taxon>
        <taxon>Liliopsida</taxon>
        <taxon>Asparagales</taxon>
        <taxon>Iridaceae</taxon>
        <taxon>Iridoideae</taxon>
        <taxon>Irideae</taxon>
        <taxon>Iris</taxon>
    </lineage>
</organism>
<evidence type="ECO:0000313" key="2">
    <source>
        <dbReference type="EMBL" id="KAJ6800193.1"/>
    </source>
</evidence>
<reference evidence="2" key="2">
    <citation type="submission" date="2023-04" db="EMBL/GenBank/DDBJ databases">
        <authorList>
            <person name="Bruccoleri R.E."/>
            <person name="Oakeley E.J."/>
            <person name="Faust A.-M."/>
            <person name="Dessus-Babus S."/>
            <person name="Altorfer M."/>
            <person name="Burckhardt D."/>
            <person name="Oertli M."/>
            <person name="Naumann U."/>
            <person name="Petersen F."/>
            <person name="Wong J."/>
        </authorList>
    </citation>
    <scope>NUCLEOTIDE SEQUENCE</scope>
    <source>
        <strain evidence="2">GSM-AAB239-AS_SAM_17_03QT</strain>
        <tissue evidence="2">Leaf</tissue>
    </source>
</reference>
<reference evidence="2" key="1">
    <citation type="journal article" date="2023" name="GigaByte">
        <title>Genome assembly of the bearded iris, Iris pallida Lam.</title>
        <authorList>
            <person name="Bruccoleri R.E."/>
            <person name="Oakeley E.J."/>
            <person name="Faust A.M.E."/>
            <person name="Altorfer M."/>
            <person name="Dessus-Babus S."/>
            <person name="Burckhardt D."/>
            <person name="Oertli M."/>
            <person name="Naumann U."/>
            <person name="Petersen F."/>
            <person name="Wong J."/>
        </authorList>
    </citation>
    <scope>NUCLEOTIDE SEQUENCE</scope>
    <source>
        <strain evidence="2">GSM-AAB239-AS_SAM_17_03QT</strain>
    </source>
</reference>
<dbReference type="AlphaFoldDB" id="A0AAX6E8D6"/>
<dbReference type="PANTHER" id="PTHR46136:SF1">
    <property type="entry name" value="TRANSCRIPTION FACTOR GTE11-RELATED"/>
    <property type="match status" value="1"/>
</dbReference>
<keyword evidence="3" id="KW-1185">Reference proteome</keyword>
<name>A0AAX6E8D6_IRIPA</name>
<evidence type="ECO:0000313" key="3">
    <source>
        <dbReference type="Proteomes" id="UP001140949"/>
    </source>
</evidence>
<protein>
    <submittedName>
        <fullName evidence="2">Transcription factor GTE9-like</fullName>
    </submittedName>
</protein>
<dbReference type="PANTHER" id="PTHR46136">
    <property type="entry name" value="TRANSCRIPTION FACTOR GTE8"/>
    <property type="match status" value="1"/>
</dbReference>
<dbReference type="Proteomes" id="UP001140949">
    <property type="component" value="Unassembled WGS sequence"/>
</dbReference>
<gene>
    <name evidence="2" type="ORF">M6B38_203850</name>
</gene>
<comment type="caution">
    <text evidence="2">The sequence shown here is derived from an EMBL/GenBank/DDBJ whole genome shotgun (WGS) entry which is preliminary data.</text>
</comment>
<feature type="region of interest" description="Disordered" evidence="1">
    <location>
        <begin position="62"/>
        <end position="87"/>
    </location>
</feature>